<organism evidence="1 2">
    <name type="scientific">Colletotrichum orbiculare (strain 104-T / ATCC 96160 / CBS 514.97 / LARS 414 / MAFF 240422)</name>
    <name type="common">Cucumber anthracnose fungus</name>
    <name type="synonym">Colletotrichum lagenarium</name>
    <dbReference type="NCBI Taxonomy" id="1213857"/>
    <lineage>
        <taxon>Eukaryota</taxon>
        <taxon>Fungi</taxon>
        <taxon>Dikarya</taxon>
        <taxon>Ascomycota</taxon>
        <taxon>Pezizomycotina</taxon>
        <taxon>Sordariomycetes</taxon>
        <taxon>Hypocreomycetidae</taxon>
        <taxon>Glomerellales</taxon>
        <taxon>Glomerellaceae</taxon>
        <taxon>Colletotrichum</taxon>
        <taxon>Colletotrichum orbiculare species complex</taxon>
    </lineage>
</organism>
<dbReference type="AlphaFoldDB" id="A0A484G7A4"/>
<gene>
    <name evidence="1" type="ORF">Cob_v000245</name>
</gene>
<protein>
    <submittedName>
        <fullName evidence="1">Uncharacterized protein</fullName>
    </submittedName>
</protein>
<evidence type="ECO:0000313" key="2">
    <source>
        <dbReference type="Proteomes" id="UP000014480"/>
    </source>
</evidence>
<proteinExistence type="predicted"/>
<reference evidence="2" key="2">
    <citation type="journal article" date="2019" name="Mol. Plant Microbe Interact.">
        <title>Genome sequence resources for four phytopathogenic fungi from the Colletotrichum orbiculare species complex.</title>
        <authorList>
            <person name="Gan P."/>
            <person name="Tsushima A."/>
            <person name="Narusaka M."/>
            <person name="Narusaka Y."/>
            <person name="Takano Y."/>
            <person name="Kubo Y."/>
            <person name="Shirasu K."/>
        </authorList>
    </citation>
    <scope>GENOME REANNOTATION</scope>
    <source>
        <strain evidence="2">104-T / ATCC 96160 / CBS 514.97 / LARS 414 / MAFF 240422</strain>
    </source>
</reference>
<name>A0A484G7A4_COLOR</name>
<dbReference type="EMBL" id="AMCV02000001">
    <property type="protein sequence ID" value="TDZ26152.1"/>
    <property type="molecule type" value="Genomic_DNA"/>
</dbReference>
<comment type="caution">
    <text evidence="1">The sequence shown here is derived from an EMBL/GenBank/DDBJ whole genome shotgun (WGS) entry which is preliminary data.</text>
</comment>
<sequence>MTAMRPSTLGGDRFSALGLRGVRRTIWYAECPYLLRPLGYMGKLSQLYDCLAQGRTSLGKADIPTDGGMAGGSSVRQGRR</sequence>
<dbReference type="Proteomes" id="UP000014480">
    <property type="component" value="Unassembled WGS sequence"/>
</dbReference>
<evidence type="ECO:0000313" key="1">
    <source>
        <dbReference type="EMBL" id="TDZ26152.1"/>
    </source>
</evidence>
<keyword evidence="2" id="KW-1185">Reference proteome</keyword>
<accession>A0A484G7A4</accession>
<reference evidence="2" key="1">
    <citation type="journal article" date="2013" name="New Phytol.">
        <title>Comparative genomic and transcriptomic analyses reveal the hemibiotrophic stage shift of Colletotrichum fungi.</title>
        <authorList>
            <person name="Gan P."/>
            <person name="Ikeda K."/>
            <person name="Irieda H."/>
            <person name="Narusaka M."/>
            <person name="O'Connell R.J."/>
            <person name="Narusaka Y."/>
            <person name="Takano Y."/>
            <person name="Kubo Y."/>
            <person name="Shirasu K."/>
        </authorList>
    </citation>
    <scope>NUCLEOTIDE SEQUENCE [LARGE SCALE GENOMIC DNA]</scope>
    <source>
        <strain evidence="2">104-T / ATCC 96160 / CBS 514.97 / LARS 414 / MAFF 240422</strain>
    </source>
</reference>